<gene>
    <name evidence="3 4 5 6" type="primary">LOC104776275</name>
</gene>
<evidence type="ECO:0000313" key="3">
    <source>
        <dbReference type="RefSeq" id="XP_010498608.1"/>
    </source>
</evidence>
<name>A0ABM0YBN7_CAMSA</name>
<dbReference type="RefSeq" id="XP_010498610.1">
    <property type="nucleotide sequence ID" value="XM_010500308.2"/>
</dbReference>
<dbReference type="RefSeq" id="XP_010498611.1">
    <property type="nucleotide sequence ID" value="XM_010500309.2"/>
</dbReference>
<feature type="region of interest" description="Disordered" evidence="1">
    <location>
        <begin position="131"/>
        <end position="189"/>
    </location>
</feature>
<reference evidence="3 4" key="3">
    <citation type="submission" date="2025-05" db="UniProtKB">
        <authorList>
            <consortium name="RefSeq"/>
        </authorList>
    </citation>
    <scope>IDENTIFICATION</scope>
    <source>
        <tissue evidence="3 4">Leaf</tissue>
    </source>
</reference>
<sequence>MRNMMNSAAAAMRPVKEEFVTIDLDDEDEDVLCGEVNVECMMDAEQINTSDDDDDDDDDGDDWDTKIDHQYMKLLDSFRDDGNSYLSDNPLRSIRYEVDNGGYDHRRFKATVTNKDRNTVRVVTKKNVVESKPHHVRASSATKEAGLRRRREKSFEPMLTTSHHVKRNSQQQQQHSSGNASEKEENLEDHDENYKAYLSWLVENAKSSRTKPDKEIQVKCEEEDYAMSLSDSDSDTIVVGDRPFLDEDVSPFVPSKSYKVVDLDDKKGDERSSWFRKEIMNVLKQPYTVTELRELHNEASVHRRSTRHIELRDGTEFNFKTKKKRPSYLDKYPDFKKEYLDSLHEADERKALNLLRGFIFYLTNVVRDDAFKPWLDHECLKTRCF</sequence>
<proteinExistence type="predicted"/>
<dbReference type="PANTHER" id="PTHR34194:SF2">
    <property type="entry name" value="F14J8.16 PROTEIN"/>
    <property type="match status" value="1"/>
</dbReference>
<dbReference type="Proteomes" id="UP000694864">
    <property type="component" value="Chromosome 3"/>
</dbReference>
<evidence type="ECO:0000313" key="5">
    <source>
        <dbReference type="RefSeq" id="XP_010498611.1"/>
    </source>
</evidence>
<dbReference type="RefSeq" id="XP_010498612.1">
    <property type="nucleotide sequence ID" value="XM_010500310.2"/>
</dbReference>
<evidence type="ECO:0000256" key="1">
    <source>
        <dbReference type="SAM" id="MobiDB-lite"/>
    </source>
</evidence>
<evidence type="ECO:0000313" key="6">
    <source>
        <dbReference type="RefSeq" id="XP_010498612.1"/>
    </source>
</evidence>
<keyword evidence="2" id="KW-1185">Reference proteome</keyword>
<reference evidence="2" key="1">
    <citation type="journal article" date="1997" name="Nucleic Acids Res.">
        <title>tRNAscan-SE: a program for improved detection of transfer RNA genes in genomic sequence.</title>
        <authorList>
            <person name="Lowe T.M."/>
            <person name="Eddy S.R."/>
        </authorList>
    </citation>
    <scope>NUCLEOTIDE SEQUENCE [LARGE SCALE GENOMIC DNA]</scope>
    <source>
        <strain evidence="2">r\DH55</strain>
    </source>
</reference>
<dbReference type="RefSeq" id="XP_010498608.1">
    <property type="nucleotide sequence ID" value="XM_010500306.2"/>
</dbReference>
<dbReference type="PANTHER" id="PTHR34194">
    <property type="entry name" value="F14J8.16 PROTEIN"/>
    <property type="match status" value="1"/>
</dbReference>
<dbReference type="GeneID" id="104776275"/>
<organism evidence="2 3">
    <name type="scientific">Camelina sativa</name>
    <name type="common">False flax</name>
    <name type="synonym">Myagrum sativum</name>
    <dbReference type="NCBI Taxonomy" id="90675"/>
    <lineage>
        <taxon>Eukaryota</taxon>
        <taxon>Viridiplantae</taxon>
        <taxon>Streptophyta</taxon>
        <taxon>Embryophyta</taxon>
        <taxon>Tracheophyta</taxon>
        <taxon>Spermatophyta</taxon>
        <taxon>Magnoliopsida</taxon>
        <taxon>eudicotyledons</taxon>
        <taxon>Gunneridae</taxon>
        <taxon>Pentapetalae</taxon>
        <taxon>rosids</taxon>
        <taxon>malvids</taxon>
        <taxon>Brassicales</taxon>
        <taxon>Brassicaceae</taxon>
        <taxon>Camelineae</taxon>
        <taxon>Camelina</taxon>
    </lineage>
</organism>
<reference evidence="2" key="2">
    <citation type="journal article" date="2014" name="Nat. Commun.">
        <title>The emerging biofuel crop Camelina sativa retains a highly undifferentiated hexaploid genome structure.</title>
        <authorList>
            <person name="Kagale S."/>
            <person name="Koh C."/>
            <person name="Nixon J."/>
            <person name="Bollina V."/>
            <person name="Clarke W.E."/>
            <person name="Tuteja R."/>
            <person name="Spillane C."/>
            <person name="Robinson S.J."/>
            <person name="Links M.G."/>
            <person name="Clarke C."/>
            <person name="Higgins E.E."/>
            <person name="Huebert T."/>
            <person name="Sharpe A.G."/>
            <person name="Parkin I.A."/>
        </authorList>
    </citation>
    <scope>NUCLEOTIDE SEQUENCE [LARGE SCALE GENOMIC DNA]</scope>
    <source>
        <strain evidence="2">r\DH55</strain>
    </source>
</reference>
<accession>A0ABM0YBN7</accession>
<protein>
    <submittedName>
        <fullName evidence="3 4">Uncharacterized protein LOC104776275</fullName>
    </submittedName>
</protein>
<evidence type="ECO:0000313" key="4">
    <source>
        <dbReference type="RefSeq" id="XP_010498610.1"/>
    </source>
</evidence>
<evidence type="ECO:0000313" key="2">
    <source>
        <dbReference type="Proteomes" id="UP000694864"/>
    </source>
</evidence>